<gene>
    <name evidence="5" type="ORF">BDN70DRAFT_946432</name>
</gene>
<dbReference type="EMBL" id="MU155254">
    <property type="protein sequence ID" value="KAF9477668.1"/>
    <property type="molecule type" value="Genomic_DNA"/>
</dbReference>
<feature type="domain" description="WSC" evidence="4">
    <location>
        <begin position="163"/>
        <end position="257"/>
    </location>
</feature>
<name>A0A9P6CZH4_9AGAR</name>
<reference evidence="5" key="1">
    <citation type="submission" date="2020-11" db="EMBL/GenBank/DDBJ databases">
        <authorList>
            <consortium name="DOE Joint Genome Institute"/>
            <person name="Ahrendt S."/>
            <person name="Riley R."/>
            <person name="Andreopoulos W."/>
            <person name="Labutti K."/>
            <person name="Pangilinan J."/>
            <person name="Ruiz-Duenas F.J."/>
            <person name="Barrasa J.M."/>
            <person name="Sanchez-Garcia M."/>
            <person name="Camarero S."/>
            <person name="Miyauchi S."/>
            <person name="Serrano A."/>
            <person name="Linde D."/>
            <person name="Babiker R."/>
            <person name="Drula E."/>
            <person name="Ayuso-Fernandez I."/>
            <person name="Pacheco R."/>
            <person name="Padilla G."/>
            <person name="Ferreira P."/>
            <person name="Barriuso J."/>
            <person name="Kellner H."/>
            <person name="Castanera R."/>
            <person name="Alfaro M."/>
            <person name="Ramirez L."/>
            <person name="Pisabarro A.G."/>
            <person name="Kuo A."/>
            <person name="Tritt A."/>
            <person name="Lipzen A."/>
            <person name="He G."/>
            <person name="Yan M."/>
            <person name="Ng V."/>
            <person name="Cullen D."/>
            <person name="Martin F."/>
            <person name="Rosso M.-N."/>
            <person name="Henrissat B."/>
            <person name="Hibbett D."/>
            <person name="Martinez A.T."/>
            <person name="Grigoriev I.V."/>
        </authorList>
    </citation>
    <scope>NUCLEOTIDE SEQUENCE</scope>
    <source>
        <strain evidence="5">CIRM-BRFM 674</strain>
    </source>
</reference>
<dbReference type="AlphaFoldDB" id="A0A9P6CZH4"/>
<dbReference type="PROSITE" id="PS51212">
    <property type="entry name" value="WSC"/>
    <property type="match status" value="2"/>
</dbReference>
<feature type="domain" description="WSC" evidence="4">
    <location>
        <begin position="34"/>
        <end position="129"/>
    </location>
</feature>
<dbReference type="InterPro" id="IPR002889">
    <property type="entry name" value="WSC_carb-bd"/>
</dbReference>
<feature type="region of interest" description="Disordered" evidence="2">
    <location>
        <begin position="125"/>
        <end position="156"/>
    </location>
</feature>
<evidence type="ECO:0000256" key="1">
    <source>
        <dbReference type="ARBA" id="ARBA00022737"/>
    </source>
</evidence>
<keyword evidence="3" id="KW-0732">Signal</keyword>
<accession>A0A9P6CZH4</accession>
<feature type="compositionally biased region" description="Low complexity" evidence="2">
    <location>
        <begin position="141"/>
        <end position="156"/>
    </location>
</feature>
<evidence type="ECO:0000259" key="4">
    <source>
        <dbReference type="PROSITE" id="PS51212"/>
    </source>
</evidence>
<evidence type="ECO:0000313" key="6">
    <source>
        <dbReference type="Proteomes" id="UP000807469"/>
    </source>
</evidence>
<dbReference type="PANTHER" id="PTHR45964:SF9">
    <property type="entry name" value="SULFOTRANSFERASE"/>
    <property type="match status" value="1"/>
</dbReference>
<organism evidence="5 6">
    <name type="scientific">Pholiota conissans</name>
    <dbReference type="NCBI Taxonomy" id="109636"/>
    <lineage>
        <taxon>Eukaryota</taxon>
        <taxon>Fungi</taxon>
        <taxon>Dikarya</taxon>
        <taxon>Basidiomycota</taxon>
        <taxon>Agaricomycotina</taxon>
        <taxon>Agaricomycetes</taxon>
        <taxon>Agaricomycetidae</taxon>
        <taxon>Agaricales</taxon>
        <taxon>Agaricineae</taxon>
        <taxon>Strophariaceae</taxon>
        <taxon>Pholiota</taxon>
    </lineage>
</organism>
<sequence>MVSRVLFRYCLSIAGLSVLCAYASPTLDARQTAGWTSIGCYSDSTASRTLEIASFTSVDAMTIEACTTFCTPAGYKYSGVEFGRFINPIKQPPRNVGVPANDGGCNMPCTGNAAEICGGPNRINVFQNSASSPPPPPPPLTTTTTTTTTPPAPTPTIKTTVGTFQYKGCFWDVVNTNQRTLANGVTVPGGVSIDGCTAACKAAGYPLAGLEFGQECWCDTYMELVNHTPDADCNKPCQADATELCGSGNRLAVYQDTAAALPDPQKCLTNFQILHDFDIQAIPSPNGGAPTTIGALNIASAVQNGNTEVWYILSKDNGTGFTQNDFFFGTTGNPNSNLFWMDRNFGASLAPIIGEAQLFVTSDKISVDPYNQYCPKPNPQSQFGPFIGPAVISVNGHFDDWALCPNTTAGGDRIDLVFSPIATSPHYTLSSCQSVILQMTVCHKLKNGGQKPTDVTYLCKVHNQALTTKDALNVSYPGFHHQRQFLHKLLAGTAILRVK</sequence>
<protein>
    <submittedName>
        <fullName evidence="5">WSC-domain-containing protein</fullName>
    </submittedName>
</protein>
<comment type="caution">
    <text evidence="5">The sequence shown here is derived from an EMBL/GenBank/DDBJ whole genome shotgun (WGS) entry which is preliminary data.</text>
</comment>
<keyword evidence="6" id="KW-1185">Reference proteome</keyword>
<dbReference type="PANTHER" id="PTHR45964">
    <property type="entry name" value="WSCD FAMILY MEMBER CG9164"/>
    <property type="match status" value="1"/>
</dbReference>
<dbReference type="Proteomes" id="UP000807469">
    <property type="component" value="Unassembled WGS sequence"/>
</dbReference>
<evidence type="ECO:0000256" key="3">
    <source>
        <dbReference type="SAM" id="SignalP"/>
    </source>
</evidence>
<feature type="signal peptide" evidence="3">
    <location>
        <begin position="1"/>
        <end position="23"/>
    </location>
</feature>
<evidence type="ECO:0000313" key="5">
    <source>
        <dbReference type="EMBL" id="KAF9477668.1"/>
    </source>
</evidence>
<dbReference type="SMART" id="SM00321">
    <property type="entry name" value="WSC"/>
    <property type="match status" value="2"/>
</dbReference>
<dbReference type="OrthoDB" id="5985073at2759"/>
<dbReference type="InterPro" id="IPR051589">
    <property type="entry name" value="Sialate-O-sulfotransferase"/>
</dbReference>
<proteinExistence type="predicted"/>
<evidence type="ECO:0000256" key="2">
    <source>
        <dbReference type="SAM" id="MobiDB-lite"/>
    </source>
</evidence>
<keyword evidence="1" id="KW-0677">Repeat</keyword>
<dbReference type="Pfam" id="PF01822">
    <property type="entry name" value="WSC"/>
    <property type="match status" value="2"/>
</dbReference>
<feature type="chain" id="PRO_5040277165" evidence="3">
    <location>
        <begin position="24"/>
        <end position="499"/>
    </location>
</feature>